<feature type="compositionally biased region" description="Basic and acidic residues" evidence="2">
    <location>
        <begin position="91"/>
        <end position="111"/>
    </location>
</feature>
<keyword evidence="1" id="KW-0694">RNA-binding</keyword>
<sequence>MSSHTTVHVADISSKTTEKEVRDFFSFCGKITSLSITPTSGEPDAPQSATVTFEKEAAAKTALLLDNTQLGPSSVKVTAAASMEDLAGAKPRAESPESKPDTAGVHELEQEDKPRSRIIAEYLAHGYTISDQAIQQAIALDKKHGFSARFHNALNTFNAKFHATDKAKDIDTSYGISDKAASGLRGLSSYFEKALGTPTGQKVRDFYLQSDKQVRDIHNEARRLADLKSGKGQEAEEKEGEASHGVTAEAAEKKAT</sequence>
<evidence type="ECO:0000313" key="5">
    <source>
        <dbReference type="Proteomes" id="UP000224080"/>
    </source>
</evidence>
<dbReference type="SUPFAM" id="SSF54928">
    <property type="entry name" value="RNA-binding domain, RBD"/>
    <property type="match status" value="1"/>
</dbReference>
<dbReference type="EMBL" id="PDNC01000172">
    <property type="protein sequence ID" value="PGG96539.1"/>
    <property type="molecule type" value="Genomic_DNA"/>
</dbReference>
<feature type="compositionally biased region" description="Basic and acidic residues" evidence="2">
    <location>
        <begin position="224"/>
        <end position="235"/>
    </location>
</feature>
<gene>
    <name evidence="4" type="ORF">GX51_07772</name>
</gene>
<keyword evidence="5" id="KW-1185">Reference proteome</keyword>
<evidence type="ECO:0000256" key="1">
    <source>
        <dbReference type="PROSITE-ProRule" id="PRU00176"/>
    </source>
</evidence>
<accession>A0A2B7WJ25</accession>
<dbReference type="PANTHER" id="PTHR32343:SF10">
    <property type="entry name" value="RNA-BINDING REGION RNP-1 DOMAIN-CONTAINING PROTEIN"/>
    <property type="match status" value="1"/>
</dbReference>
<protein>
    <recommendedName>
        <fullName evidence="3">RRM domain-containing protein</fullName>
    </recommendedName>
</protein>
<evidence type="ECO:0000256" key="2">
    <source>
        <dbReference type="SAM" id="MobiDB-lite"/>
    </source>
</evidence>
<dbReference type="Pfam" id="PF00076">
    <property type="entry name" value="RRM_1"/>
    <property type="match status" value="1"/>
</dbReference>
<dbReference type="OrthoDB" id="7763451at2759"/>
<comment type="caution">
    <text evidence="4">The sequence shown here is derived from an EMBL/GenBank/DDBJ whole genome shotgun (WGS) entry which is preliminary data.</text>
</comment>
<dbReference type="STRING" id="2060905.A0A2B7WJ25"/>
<dbReference type="Proteomes" id="UP000224080">
    <property type="component" value="Unassembled WGS sequence"/>
</dbReference>
<dbReference type="InterPro" id="IPR035979">
    <property type="entry name" value="RBD_domain_sf"/>
</dbReference>
<dbReference type="Gene3D" id="3.30.70.330">
    <property type="match status" value="1"/>
</dbReference>
<dbReference type="PROSITE" id="PS50102">
    <property type="entry name" value="RRM"/>
    <property type="match status" value="1"/>
</dbReference>
<dbReference type="PANTHER" id="PTHR32343">
    <property type="entry name" value="SERINE/ARGININE-RICH SPLICING FACTOR"/>
    <property type="match status" value="1"/>
</dbReference>
<feature type="domain" description="RRM" evidence="3">
    <location>
        <begin position="5"/>
        <end position="82"/>
    </location>
</feature>
<proteinExistence type="predicted"/>
<evidence type="ECO:0000259" key="3">
    <source>
        <dbReference type="PROSITE" id="PS50102"/>
    </source>
</evidence>
<feature type="region of interest" description="Disordered" evidence="2">
    <location>
        <begin position="87"/>
        <end position="111"/>
    </location>
</feature>
<dbReference type="SMART" id="SM00360">
    <property type="entry name" value="RRM"/>
    <property type="match status" value="1"/>
</dbReference>
<dbReference type="InterPro" id="IPR012677">
    <property type="entry name" value="Nucleotide-bd_a/b_plait_sf"/>
</dbReference>
<dbReference type="GO" id="GO:0003723">
    <property type="term" value="F:RNA binding"/>
    <property type="evidence" value="ECO:0007669"/>
    <property type="project" value="UniProtKB-UniRule"/>
</dbReference>
<organism evidence="4 5">
    <name type="scientific">Blastomyces parvus</name>
    <dbReference type="NCBI Taxonomy" id="2060905"/>
    <lineage>
        <taxon>Eukaryota</taxon>
        <taxon>Fungi</taxon>
        <taxon>Dikarya</taxon>
        <taxon>Ascomycota</taxon>
        <taxon>Pezizomycotina</taxon>
        <taxon>Eurotiomycetes</taxon>
        <taxon>Eurotiomycetidae</taxon>
        <taxon>Onygenales</taxon>
        <taxon>Ajellomycetaceae</taxon>
        <taxon>Blastomyces</taxon>
    </lineage>
</organism>
<reference evidence="4 5" key="1">
    <citation type="submission" date="2017-10" db="EMBL/GenBank/DDBJ databases">
        <title>Comparative genomics in systemic dimorphic fungi from Ajellomycetaceae.</title>
        <authorList>
            <person name="Munoz J.F."/>
            <person name="Mcewen J.G."/>
            <person name="Clay O.K."/>
            <person name="Cuomo C.A."/>
        </authorList>
    </citation>
    <scope>NUCLEOTIDE SEQUENCE [LARGE SCALE GENOMIC DNA]</scope>
    <source>
        <strain evidence="4 5">UAMH130</strain>
    </source>
</reference>
<feature type="region of interest" description="Disordered" evidence="2">
    <location>
        <begin position="224"/>
        <end position="256"/>
    </location>
</feature>
<evidence type="ECO:0000313" key="4">
    <source>
        <dbReference type="EMBL" id="PGG96539.1"/>
    </source>
</evidence>
<dbReference type="InterPro" id="IPR000504">
    <property type="entry name" value="RRM_dom"/>
</dbReference>
<dbReference type="AlphaFoldDB" id="A0A2B7WJ25"/>
<name>A0A2B7WJ25_9EURO</name>